<evidence type="ECO:0000313" key="1">
    <source>
        <dbReference type="EMBL" id="SPJ25487.1"/>
    </source>
</evidence>
<dbReference type="PANTHER" id="PTHR46656">
    <property type="entry name" value="PUTATIVE-RELATED"/>
    <property type="match status" value="1"/>
</dbReference>
<dbReference type="Pfam" id="PF13692">
    <property type="entry name" value="Glyco_trans_1_4"/>
    <property type="match status" value="1"/>
</dbReference>
<dbReference type="Gene3D" id="3.40.50.2000">
    <property type="entry name" value="Glycogen Phosphorylase B"/>
    <property type="match status" value="3"/>
</dbReference>
<dbReference type="RefSeq" id="WP_181375835.1">
    <property type="nucleotide sequence ID" value="NZ_ONZF01000009.1"/>
</dbReference>
<dbReference type="SUPFAM" id="SSF53756">
    <property type="entry name" value="UDP-Glycosyltransferase/glycogen phosphorylase"/>
    <property type="match status" value="3"/>
</dbReference>
<proteinExistence type="predicted"/>
<organism evidence="1 2">
    <name type="scientific">Palleronia abyssalis</name>
    <dbReference type="NCBI Taxonomy" id="1501240"/>
    <lineage>
        <taxon>Bacteria</taxon>
        <taxon>Pseudomonadati</taxon>
        <taxon>Pseudomonadota</taxon>
        <taxon>Alphaproteobacteria</taxon>
        <taxon>Rhodobacterales</taxon>
        <taxon>Roseobacteraceae</taxon>
        <taxon>Palleronia</taxon>
    </lineage>
</organism>
<evidence type="ECO:0000313" key="2">
    <source>
        <dbReference type="Proteomes" id="UP000244912"/>
    </source>
</evidence>
<accession>A0A2R8BZ86</accession>
<sequence length="1156" mass="124605">MTRIVIDLQVGESSPPPDRLRDIEALLAEGERRGLDLHLLVAASVRRVLPDLQRRFAKQVSQNRLHVVSTLPGVEPDRRGGPWRAATSTALHDAMIAGLAPAAVLRMPVSDISGPPGDLPVIGVLPGPMAANTARPYACLIAPSEALGREASQVFPADCVVVVPPGAAPSFAPPDLAIRDMAAWRDRHHLDRPYILATAPAPRILEAYAALPEGLRGQVDLILRDPGKEAALPAVAPGRIRRCATLPEAEWPILYGLAEIAIAPAPGDGRFALEAIRAGTPVLGPFPEDERIGRRPGASPEEPDLAQALEGMLADPAARADLATAQRSRTASLRDADWADRILDHLAAAACEDTGPLPDPDRIEVELVTRLRTLDAAGAPDEDDLDRAAAAIDDLRRALLRATRPRTLPAPLPWQLEGPFDSSYSLAVVNRETARALAEQGVDLALVSAEGPGPFDPDPDLLNSTPDLARLHARGRDPERPAPFVTSRNMFPPRVDDIASPYAILHGYAWEETGLPAPFTHDFETYLDGALVTSEHVRRVFIDQGLSIPVHVVGNGVDHLEQVPPEPLPEGYWPDGAVRFLHVSTCFPRKGADVLIEAFAQAFAGTQDAALLIKTHPNPHNTIRTLVDALKTRVPDCPPIKIIEDELPAGQMRQLYAEVDCLVVPSRAEGFCLPVAEAVLAGTPVITTGWSGQTAFAGNPLVSFCDYSFAPAESHLGAWDSVWAEPDREDLAARMRAACDAGPPDADTVARAGEMVRAEYTWSRVAEKSRAALRHIVETAPRPPARIGWISTFNARCGIATYSAHLIAEMPDHITVFAAHTADRPGPEDDRTIRCWSQDGMDDLSDLDRAIATVDPEILVIQFNFGFFSLPHLERLIHRSRRAGRTVVAMMHATDDTGLPLTRRLGRLTSALRSANRVLVHSVHDLNRLKAIGVEKNVALFPHGVVQPAAPRAPERGRTAASLVLASYGFMLPQKGLPELVDTLALLRQAGWDAKLRMVNADYPAPVSARTKAEVSARIAAQGLEPHVHLVSDFLSDRDSLAELAAADILVFPYRPTQESASGAIRLALAADRPIAVSPLPIFDDVADLVTPLPGVSPETMAVGLLDIATAVGNGAQDTPVLARQARARAWCRAHAYPVLGPRLWRQLQAIHREGG</sequence>
<protein>
    <recommendedName>
        <fullName evidence="3">D-inositol-3-phosphate glycosyltransferase</fullName>
    </recommendedName>
</protein>
<dbReference type="CDD" id="cd03801">
    <property type="entry name" value="GT4_PimA-like"/>
    <property type="match status" value="1"/>
</dbReference>
<keyword evidence="2" id="KW-1185">Reference proteome</keyword>
<name>A0A2R8BZ86_9RHOB</name>
<dbReference type="AlphaFoldDB" id="A0A2R8BZ86"/>
<evidence type="ECO:0008006" key="3">
    <source>
        <dbReference type="Google" id="ProtNLM"/>
    </source>
</evidence>
<dbReference type="EMBL" id="ONZF01000009">
    <property type="protein sequence ID" value="SPJ25487.1"/>
    <property type="molecule type" value="Genomic_DNA"/>
</dbReference>
<dbReference type="PANTHER" id="PTHR46656:SF3">
    <property type="entry name" value="PUTATIVE-RELATED"/>
    <property type="match status" value="1"/>
</dbReference>
<reference evidence="1 2" key="1">
    <citation type="submission" date="2018-03" db="EMBL/GenBank/DDBJ databases">
        <authorList>
            <person name="Keele B.F."/>
        </authorList>
    </citation>
    <scope>NUCLEOTIDE SEQUENCE [LARGE SCALE GENOMIC DNA]</scope>
    <source>
        <strain evidence="1 2">CECT 8504</strain>
    </source>
</reference>
<gene>
    <name evidence="1" type="ORF">PAA8504_03338</name>
</gene>
<dbReference type="Proteomes" id="UP000244912">
    <property type="component" value="Unassembled WGS sequence"/>
</dbReference>